<gene>
    <name evidence="3" type="ORF">CUESP1_1873</name>
</gene>
<dbReference type="Gene3D" id="3.90.550.10">
    <property type="entry name" value="Spore Coat Polysaccharide Biosynthesis Protein SpsA, Chain A"/>
    <property type="match status" value="1"/>
</dbReference>
<dbReference type="Proteomes" id="UP000245423">
    <property type="component" value="Chromosome 1"/>
</dbReference>
<name>A0A1M4PP35_9FIRM</name>
<keyword evidence="4" id="KW-1185">Reference proteome</keyword>
<feature type="domain" description="Spore protein YkvP/CgeB glycosyl transferase-like" evidence="2">
    <location>
        <begin position="207"/>
        <end position="350"/>
    </location>
</feature>
<evidence type="ECO:0000259" key="1">
    <source>
        <dbReference type="Pfam" id="PF00535"/>
    </source>
</evidence>
<proteinExistence type="predicted"/>
<dbReference type="SUPFAM" id="SSF53756">
    <property type="entry name" value="UDP-Glycosyltransferase/glycogen phosphorylase"/>
    <property type="match status" value="1"/>
</dbReference>
<dbReference type="Pfam" id="PF00535">
    <property type="entry name" value="Glycos_transf_2"/>
    <property type="match status" value="1"/>
</dbReference>
<protein>
    <recommendedName>
        <fullName evidence="5">DUF3880 domain-containing protein</fullName>
    </recommendedName>
</protein>
<dbReference type="CDD" id="cd00761">
    <property type="entry name" value="Glyco_tranf_GTA_type"/>
    <property type="match status" value="1"/>
</dbReference>
<dbReference type="SUPFAM" id="SSF53448">
    <property type="entry name" value="Nucleotide-diphospho-sugar transferases"/>
    <property type="match status" value="1"/>
</dbReference>
<evidence type="ECO:0000313" key="3">
    <source>
        <dbReference type="EMBL" id="SHD77233.1"/>
    </source>
</evidence>
<dbReference type="EMBL" id="LT669839">
    <property type="protein sequence ID" value="SHD77233.1"/>
    <property type="molecule type" value="Genomic_DNA"/>
</dbReference>
<evidence type="ECO:0008006" key="5">
    <source>
        <dbReference type="Google" id="ProtNLM"/>
    </source>
</evidence>
<dbReference type="Pfam" id="PF13524">
    <property type="entry name" value="Glyco_trans_1_2"/>
    <property type="match status" value="1"/>
</dbReference>
<evidence type="ECO:0000313" key="4">
    <source>
        <dbReference type="Proteomes" id="UP000245423"/>
    </source>
</evidence>
<dbReference type="InterPro" id="IPR029044">
    <property type="entry name" value="Nucleotide-diphossugar_trans"/>
</dbReference>
<feature type="domain" description="Glycosyltransferase 2-like" evidence="1">
    <location>
        <begin position="375"/>
        <end position="492"/>
    </location>
</feature>
<dbReference type="OrthoDB" id="6713581at2"/>
<dbReference type="RefSeq" id="WP_051430797.1">
    <property type="nucleotide sequence ID" value="NZ_LT669839.1"/>
</dbReference>
<reference evidence="3 4" key="1">
    <citation type="submission" date="2016-11" db="EMBL/GenBank/DDBJ databases">
        <authorList>
            <person name="Manzoor S."/>
        </authorList>
    </citation>
    <scope>NUCLEOTIDE SEQUENCE [LARGE SCALE GENOMIC DNA]</scope>
    <source>
        <strain evidence="3">Clostridium ultunense strain Esp</strain>
    </source>
</reference>
<dbReference type="Gene3D" id="3.40.50.2000">
    <property type="entry name" value="Glycogen Phosphorylase B"/>
    <property type="match status" value="1"/>
</dbReference>
<organism evidence="3 4">
    <name type="scientific">[Clostridium] ultunense Esp</name>
    <dbReference type="NCBI Taxonomy" id="1288971"/>
    <lineage>
        <taxon>Bacteria</taxon>
        <taxon>Bacillati</taxon>
        <taxon>Bacillota</taxon>
        <taxon>Tissierellia</taxon>
        <taxon>Tissierellales</taxon>
        <taxon>Tepidimicrobiaceae</taxon>
        <taxon>Schnuerera</taxon>
    </lineage>
</organism>
<sequence>MNNNKNIYIEHIIKRINKNYVVKKVESVKKDKIEKIKIACILDRFSYDCLKYESDFYQLGVNNWKEVIDRIKPDLLFVESAWEGYNYEWINKIANMEKFRDKTLINLISYCKENSIPTVFWAKEDPTDFYIFIEASKHFEYVYTTDINCIPKHKKILGHNNVYLLPLAAQPKLHNPIEKDIRKTGKIAFAGSWYKKFEKRGKYMHNLLRPAKKHGLTIYNRFSYLNNEQFAFPEEYKPYIRKGLDYEEMVKEYKKYDIFLNVNSDDISPTAFARRIYELLACGIPVISSYNPGIENYFKDIVMISNSEEDTEKYLKKLLENKELRDKLSLLGQRRVFSNHTYEQRFNTLLNTIGLAKNSKKSKGVSIISYVDSDSIIDNILGNFVSQNYTPKELILIKGDKTKDFKKWNKVIKEHDDIVLLRVPSHPSLGTALNLGIEKSKYDYISIFDSNSFYGANYLTDMMNTFIYSKAYIAGKKTIYEYLVDNNRISLNNPGQEYRYTKSIGSSTFTFKKDLYNIVKFNDNHLNSYLSFIQNCVDKDLKIYSSDRFNHVFIKNIRGEKIIREAIEEKFKSLII</sequence>
<dbReference type="InterPro" id="IPR055259">
    <property type="entry name" value="YkvP/CgeB_Glyco_trans-like"/>
</dbReference>
<dbReference type="AlphaFoldDB" id="A0A1M4PP35"/>
<evidence type="ECO:0000259" key="2">
    <source>
        <dbReference type="Pfam" id="PF13524"/>
    </source>
</evidence>
<dbReference type="InterPro" id="IPR001173">
    <property type="entry name" value="Glyco_trans_2-like"/>
</dbReference>
<accession>A0A1M4PP35</accession>